<sequence>MPNVRPLRAPARLALAAALALAACRPPRTPPPDLSLDAAALRDQVLRSQARLRSVSGTARVGVDAPGGSGTVSQFVAAERPDRVHLEVLDFFGNVTVVLVAGEGRFALYDAREKVLYRGAATPENLARLLPVPIPAEDLVAILLGTAPLVDGTPTAAVPGAGFVTLELARGALTQALRVGSDAVVERSSRRVAGGPGPGTYDLRFEIFQQRAGVWFPRQVALRADSPKVKLDLAWKDAEVNGEIDPKLFRLEPPRGARVVDLGGDEVLPGTPPNPFLPPAGADPAGSAPAGGGPPGRE</sequence>
<protein>
    <recommendedName>
        <fullName evidence="6">DUF4292 domain-containing protein</fullName>
    </recommendedName>
</protein>
<dbReference type="RefSeq" id="WP_248352351.1">
    <property type="nucleotide sequence ID" value="NZ_AP025591.1"/>
</dbReference>
<evidence type="ECO:0000256" key="2">
    <source>
        <dbReference type="SAM" id="MobiDB-lite"/>
    </source>
</evidence>
<evidence type="ECO:0000256" key="3">
    <source>
        <dbReference type="SAM" id="SignalP"/>
    </source>
</evidence>
<feature type="signal peptide" evidence="3">
    <location>
        <begin position="1"/>
        <end position="22"/>
    </location>
</feature>
<evidence type="ECO:0000313" key="5">
    <source>
        <dbReference type="Proteomes" id="UP001162891"/>
    </source>
</evidence>
<keyword evidence="5" id="KW-1185">Reference proteome</keyword>
<evidence type="ECO:0000313" key="4">
    <source>
        <dbReference type="EMBL" id="BDG03976.1"/>
    </source>
</evidence>
<feature type="chain" id="PRO_5046411628" description="DUF4292 domain-containing protein" evidence="3">
    <location>
        <begin position="23"/>
        <end position="298"/>
    </location>
</feature>
<feature type="compositionally biased region" description="Low complexity" evidence="2">
    <location>
        <begin position="279"/>
        <end position="288"/>
    </location>
</feature>
<name>A0ABM7WWT7_9BACT</name>
<dbReference type="Gene3D" id="2.50.20.10">
    <property type="entry name" value="Lipoprotein localisation LolA/LolB/LppX"/>
    <property type="match status" value="1"/>
</dbReference>
<gene>
    <name evidence="4" type="ORF">AMOR_29720</name>
</gene>
<dbReference type="PROSITE" id="PS51257">
    <property type="entry name" value="PROKAR_LIPOPROTEIN"/>
    <property type="match status" value="1"/>
</dbReference>
<evidence type="ECO:0000256" key="1">
    <source>
        <dbReference type="ARBA" id="ARBA00022729"/>
    </source>
</evidence>
<accession>A0ABM7WWT7</accession>
<dbReference type="InterPro" id="IPR029046">
    <property type="entry name" value="LolA/LolB/LppX"/>
</dbReference>
<reference evidence="5" key="1">
    <citation type="journal article" date="2022" name="Int. J. Syst. Evol. Microbiol.">
        <title>Anaeromyxobacter oryzae sp. nov., Anaeromyxobacter diazotrophicus sp. nov. and Anaeromyxobacter paludicola sp. nov., isolated from paddy soils.</title>
        <authorList>
            <person name="Itoh H."/>
            <person name="Xu Z."/>
            <person name="Mise K."/>
            <person name="Masuda Y."/>
            <person name="Ushijima N."/>
            <person name="Hayakawa C."/>
            <person name="Shiratori Y."/>
            <person name="Senoo K."/>
        </authorList>
    </citation>
    <scope>NUCLEOTIDE SEQUENCE [LARGE SCALE GENOMIC DNA]</scope>
    <source>
        <strain evidence="5">Red232</strain>
    </source>
</reference>
<dbReference type="SUPFAM" id="SSF89392">
    <property type="entry name" value="Prokaryotic lipoproteins and lipoprotein localization factors"/>
    <property type="match status" value="1"/>
</dbReference>
<proteinExistence type="predicted"/>
<dbReference type="EMBL" id="AP025591">
    <property type="protein sequence ID" value="BDG03976.1"/>
    <property type="molecule type" value="Genomic_DNA"/>
</dbReference>
<feature type="region of interest" description="Disordered" evidence="2">
    <location>
        <begin position="259"/>
        <end position="298"/>
    </location>
</feature>
<dbReference type="Proteomes" id="UP001162891">
    <property type="component" value="Chromosome"/>
</dbReference>
<evidence type="ECO:0008006" key="6">
    <source>
        <dbReference type="Google" id="ProtNLM"/>
    </source>
</evidence>
<keyword evidence="1 3" id="KW-0732">Signal</keyword>
<organism evidence="4 5">
    <name type="scientific">Anaeromyxobacter oryzae</name>
    <dbReference type="NCBI Taxonomy" id="2918170"/>
    <lineage>
        <taxon>Bacteria</taxon>
        <taxon>Pseudomonadati</taxon>
        <taxon>Myxococcota</taxon>
        <taxon>Myxococcia</taxon>
        <taxon>Myxococcales</taxon>
        <taxon>Cystobacterineae</taxon>
        <taxon>Anaeromyxobacteraceae</taxon>
        <taxon>Anaeromyxobacter</taxon>
    </lineage>
</organism>
<feature type="compositionally biased region" description="Gly residues" evidence="2">
    <location>
        <begin position="289"/>
        <end position="298"/>
    </location>
</feature>